<keyword evidence="2" id="KW-1185">Reference proteome</keyword>
<sequence length="54" mass="6187">MFTLSGILEEQNIVQESTITEKVDNNLDEEELIVVNSIENIKLDNLLQSLKKIQ</sequence>
<accession>A0ABN7UX30</accession>
<dbReference type="Proteomes" id="UP000789901">
    <property type="component" value="Unassembled WGS sequence"/>
</dbReference>
<evidence type="ECO:0000313" key="2">
    <source>
        <dbReference type="Proteomes" id="UP000789901"/>
    </source>
</evidence>
<dbReference type="EMBL" id="CAJVQB010006966">
    <property type="protein sequence ID" value="CAG8694752.1"/>
    <property type="molecule type" value="Genomic_DNA"/>
</dbReference>
<protein>
    <submittedName>
        <fullName evidence="1">33697_t:CDS:1</fullName>
    </submittedName>
</protein>
<reference evidence="1 2" key="1">
    <citation type="submission" date="2021-06" db="EMBL/GenBank/DDBJ databases">
        <authorList>
            <person name="Kallberg Y."/>
            <person name="Tangrot J."/>
            <person name="Rosling A."/>
        </authorList>
    </citation>
    <scope>NUCLEOTIDE SEQUENCE [LARGE SCALE GENOMIC DNA]</scope>
    <source>
        <strain evidence="1 2">120-4 pot B 10/14</strain>
    </source>
</reference>
<proteinExistence type="predicted"/>
<evidence type="ECO:0000313" key="1">
    <source>
        <dbReference type="EMBL" id="CAG8694752.1"/>
    </source>
</evidence>
<organism evidence="1 2">
    <name type="scientific">Gigaspora margarita</name>
    <dbReference type="NCBI Taxonomy" id="4874"/>
    <lineage>
        <taxon>Eukaryota</taxon>
        <taxon>Fungi</taxon>
        <taxon>Fungi incertae sedis</taxon>
        <taxon>Mucoromycota</taxon>
        <taxon>Glomeromycotina</taxon>
        <taxon>Glomeromycetes</taxon>
        <taxon>Diversisporales</taxon>
        <taxon>Gigasporaceae</taxon>
        <taxon>Gigaspora</taxon>
    </lineage>
</organism>
<gene>
    <name evidence="1" type="ORF">GMARGA_LOCUS11739</name>
</gene>
<name>A0ABN7UX30_GIGMA</name>
<comment type="caution">
    <text evidence="1">The sequence shown here is derived from an EMBL/GenBank/DDBJ whole genome shotgun (WGS) entry which is preliminary data.</text>
</comment>